<protein>
    <submittedName>
        <fullName evidence="1">Receptor-like protein kinase</fullName>
    </submittedName>
</protein>
<gene>
    <name evidence="1" type="ORF">LOK49_LG01G00634</name>
</gene>
<comment type="caution">
    <text evidence="1">The sequence shown here is derived from an EMBL/GenBank/DDBJ whole genome shotgun (WGS) entry which is preliminary data.</text>
</comment>
<accession>A0ACC0IYR1</accession>
<sequence>MVLCNSFSPVDSFLINCGANKALELDDGRVFGPVLGIQMWPVENNRYNLESAVFSVVASGITLLHGFKFSKFPKKCPLLKEYVVEVGGLSSEKLVLTLSPWNGSIAFINGFEVVSMPNGQFPLRAVPIPIGPELEIPTHVGFETAYRVNMGGQILTPKNDTLWRIWESDQPFLINSASARNVSVNPGSIEYPSGVSVDIAPNWVYATAQEMADANVTNQKFNISWAFKVDEGFDYLVRLHFCDIVSVTLYSLVFNVYMNNRSAMDSFDISRKTMALSSAYFIDFVVNVSMGSKQILVQVGPPNLRNIPTNAIVNGLEIMKMSNPSDSLDGNFRAYSTDLKPHKATRMCC</sequence>
<evidence type="ECO:0000313" key="1">
    <source>
        <dbReference type="EMBL" id="KAI8030439.1"/>
    </source>
</evidence>
<proteinExistence type="predicted"/>
<name>A0ACC0IYR1_9ERIC</name>
<dbReference type="EMBL" id="CM045758">
    <property type="protein sequence ID" value="KAI8030439.1"/>
    <property type="molecule type" value="Genomic_DNA"/>
</dbReference>
<keyword evidence="2" id="KW-1185">Reference proteome</keyword>
<dbReference type="Proteomes" id="UP001060215">
    <property type="component" value="Chromosome 1"/>
</dbReference>
<organism evidence="1 2">
    <name type="scientific">Camellia lanceoleosa</name>
    <dbReference type="NCBI Taxonomy" id="1840588"/>
    <lineage>
        <taxon>Eukaryota</taxon>
        <taxon>Viridiplantae</taxon>
        <taxon>Streptophyta</taxon>
        <taxon>Embryophyta</taxon>
        <taxon>Tracheophyta</taxon>
        <taxon>Spermatophyta</taxon>
        <taxon>Magnoliopsida</taxon>
        <taxon>eudicotyledons</taxon>
        <taxon>Gunneridae</taxon>
        <taxon>Pentapetalae</taxon>
        <taxon>asterids</taxon>
        <taxon>Ericales</taxon>
        <taxon>Theaceae</taxon>
        <taxon>Camellia</taxon>
    </lineage>
</organism>
<reference evidence="1 2" key="1">
    <citation type="journal article" date="2022" name="Plant J.">
        <title>Chromosome-level genome of Camellia lanceoleosa provides a valuable resource for understanding genome evolution and self-incompatibility.</title>
        <authorList>
            <person name="Gong W."/>
            <person name="Xiao S."/>
            <person name="Wang L."/>
            <person name="Liao Z."/>
            <person name="Chang Y."/>
            <person name="Mo W."/>
            <person name="Hu G."/>
            <person name="Li W."/>
            <person name="Zhao G."/>
            <person name="Zhu H."/>
            <person name="Hu X."/>
            <person name="Ji K."/>
            <person name="Xiang X."/>
            <person name="Song Q."/>
            <person name="Yuan D."/>
            <person name="Jin S."/>
            <person name="Zhang L."/>
        </authorList>
    </citation>
    <scope>NUCLEOTIDE SEQUENCE [LARGE SCALE GENOMIC DNA]</scope>
    <source>
        <strain evidence="1">SQ_2022a</strain>
    </source>
</reference>
<evidence type="ECO:0000313" key="2">
    <source>
        <dbReference type="Proteomes" id="UP001060215"/>
    </source>
</evidence>